<dbReference type="EMBL" id="JACYTO010000002">
    <property type="protein sequence ID" value="MBD8503272.1"/>
    <property type="molecule type" value="Genomic_DNA"/>
</dbReference>
<dbReference type="Proteomes" id="UP000603602">
    <property type="component" value="Unassembled WGS sequence"/>
</dbReference>
<comment type="caution">
    <text evidence="2">The sequence shown here is derived from an EMBL/GenBank/DDBJ whole genome shotgun (WGS) entry which is preliminary data.</text>
</comment>
<proteinExistence type="predicted"/>
<dbReference type="RefSeq" id="WP_187718121.1">
    <property type="nucleotide sequence ID" value="NZ_JACTAH010000002.1"/>
</dbReference>
<evidence type="ECO:0000313" key="3">
    <source>
        <dbReference type="Proteomes" id="UP000603602"/>
    </source>
</evidence>
<evidence type="ECO:0008006" key="4">
    <source>
        <dbReference type="Google" id="ProtNLM"/>
    </source>
</evidence>
<feature type="chain" id="PRO_5045284623" description="Lipoprotein" evidence="1">
    <location>
        <begin position="23"/>
        <end position="208"/>
    </location>
</feature>
<keyword evidence="3" id="KW-1185">Reference proteome</keyword>
<gene>
    <name evidence="2" type="ORF">IFO67_10305</name>
</gene>
<keyword evidence="1" id="KW-0732">Signal</keyword>
<feature type="signal peptide" evidence="1">
    <location>
        <begin position="1"/>
        <end position="22"/>
    </location>
</feature>
<evidence type="ECO:0000256" key="1">
    <source>
        <dbReference type="SAM" id="SignalP"/>
    </source>
</evidence>
<reference evidence="3" key="1">
    <citation type="submission" date="2023-07" db="EMBL/GenBank/DDBJ databases">
        <title>Thauera sp. CAU 1555 isolated from sand of Yaerae Beach.</title>
        <authorList>
            <person name="Kim W."/>
        </authorList>
    </citation>
    <scope>NUCLEOTIDE SEQUENCE [LARGE SCALE GENOMIC DNA]</scope>
    <source>
        <strain evidence="3">CAU 1555</strain>
    </source>
</reference>
<accession>A0ABR9BCU6</accession>
<sequence length="208" mass="22629">MTAPLTRFFLVLLVVFAPPAFSQETISYHGCTDARGRAVLSVADPASPVVAGTHVEAGRRVIRYNPALMPELSQTARLFFYAHECARHNLALPLDRPLLAEEAQRADCWGLDSLLRSGLLRSAADLAALQAELRFTPEQWALLPGPPREFDLPACQARIAARPRLAAPPAGQDAWNTCVRVCGDALFACRGAGCDDEYGRCIARCGER</sequence>
<name>A0ABR9BCU6_9RHOO</name>
<organism evidence="2 3">
    <name type="scientific">Thauera sedimentorum</name>
    <dbReference type="NCBI Taxonomy" id="2767595"/>
    <lineage>
        <taxon>Bacteria</taxon>
        <taxon>Pseudomonadati</taxon>
        <taxon>Pseudomonadota</taxon>
        <taxon>Betaproteobacteria</taxon>
        <taxon>Rhodocyclales</taxon>
        <taxon>Zoogloeaceae</taxon>
        <taxon>Thauera</taxon>
    </lineage>
</organism>
<protein>
    <recommendedName>
        <fullName evidence="4">Lipoprotein</fullName>
    </recommendedName>
</protein>
<evidence type="ECO:0000313" key="2">
    <source>
        <dbReference type="EMBL" id="MBD8503272.1"/>
    </source>
</evidence>